<dbReference type="EMBL" id="MWQN01000001">
    <property type="protein sequence ID" value="OPC83857.1"/>
    <property type="molecule type" value="Genomic_DNA"/>
</dbReference>
<dbReference type="Proteomes" id="UP000190037">
    <property type="component" value="Unassembled WGS sequence"/>
</dbReference>
<evidence type="ECO:0000313" key="1">
    <source>
        <dbReference type="EMBL" id="OPC83857.1"/>
    </source>
</evidence>
<keyword evidence="2" id="KW-1185">Reference proteome</keyword>
<reference evidence="1 2" key="1">
    <citation type="submission" date="2017-03" db="EMBL/GenBank/DDBJ databases">
        <title>Draft genome sequence of Streptomyces scabrisporus NF3, endophyte isolated from Amphipterygium adstringens.</title>
        <authorList>
            <person name="Vazquez M."/>
            <person name="Ceapa C.D."/>
            <person name="Rodriguez Luna D."/>
            <person name="Sanchez Esquivel S."/>
        </authorList>
    </citation>
    <scope>NUCLEOTIDE SEQUENCE [LARGE SCALE GENOMIC DNA]</scope>
    <source>
        <strain evidence="1 2">NF3</strain>
    </source>
</reference>
<dbReference type="RefSeq" id="WP_143658080.1">
    <property type="nucleotide sequence ID" value="NZ_MWQN01000001.1"/>
</dbReference>
<dbReference type="OrthoDB" id="4350259at2"/>
<protein>
    <submittedName>
        <fullName evidence="1">Uncharacterized protein</fullName>
    </submittedName>
</protein>
<evidence type="ECO:0000313" key="2">
    <source>
        <dbReference type="Proteomes" id="UP000190037"/>
    </source>
</evidence>
<organism evidence="1 2">
    <name type="scientific">Embleya scabrispora</name>
    <dbReference type="NCBI Taxonomy" id="159449"/>
    <lineage>
        <taxon>Bacteria</taxon>
        <taxon>Bacillati</taxon>
        <taxon>Actinomycetota</taxon>
        <taxon>Actinomycetes</taxon>
        <taxon>Kitasatosporales</taxon>
        <taxon>Streptomycetaceae</taxon>
        <taxon>Embleya</taxon>
    </lineage>
</organism>
<dbReference type="AlphaFoldDB" id="A0A1T3P436"/>
<comment type="caution">
    <text evidence="1">The sequence shown here is derived from an EMBL/GenBank/DDBJ whole genome shotgun (WGS) entry which is preliminary data.</text>
</comment>
<name>A0A1T3P436_9ACTN</name>
<accession>A0A1T3P436</accession>
<sequence>MSDSTAPVDIELVRPPEILLAHDEVRVFHGGILRTPAGLYTTIGMETPARPTGPRPPSPQVFGRYGVSVTRSGDRFAHSALASTLSAGSIRFTSCLFGHVPDGDLVLDVVLPTIPRRLVLRFDSERHDGTGLTLRTPPAIVHTDAGVTLWHAGVLATESGLLTHVEATSSDDRALGGATWDVEHNPLAVTWDDPTPAREAHQRGRDFVSADSWIAAPAARGSLHCAPLGVTRDL</sequence>
<gene>
    <name evidence="1" type="ORF">B4N89_25585</name>
</gene>
<proteinExistence type="predicted"/>